<protein>
    <recommendedName>
        <fullName evidence="2">DUF2268 domain-containing protein</fullName>
    </recommendedName>
</protein>
<sequence>MTLTRMLARLAAFCLLSLGVTTASATEATYRPTVSSVDIGHFWEAYDAAIKADDPDQQRAILQRLYIDRGTPGLQAFMQAKGYTAQSYVDAIRSYPRYWASIRSHTLRAPSAIAALEPELRKFQALYPELRPGSIYFAVGALKSGGTTQGDKVLIGAELATGDETVDISEMTPKMQAWLTTYFHSRPFDNMVLLTVHEFVHTQERGPGQNLLGQAIYEGVADFVAEQVTGRKPQLPYIDYGPKHGEAIKTAFVKDMADEDTSGWLYNNTNNPFGVRDLGYYVGYAICQAYYQKAPDKQAAIKQMIELDFADKQAVKAFADKSHYFD</sequence>
<dbReference type="Proteomes" id="UP001620408">
    <property type="component" value="Unassembled WGS sequence"/>
</dbReference>
<keyword evidence="4" id="KW-1185">Reference proteome</keyword>
<dbReference type="InterPro" id="IPR018728">
    <property type="entry name" value="DUF2268"/>
</dbReference>
<reference evidence="3 4" key="1">
    <citation type="submission" date="2020-10" db="EMBL/GenBank/DDBJ databases">
        <title>Phylogeny of dyella-like bacteria.</title>
        <authorList>
            <person name="Fu J."/>
        </authorList>
    </citation>
    <scope>NUCLEOTIDE SEQUENCE [LARGE SCALE GENOMIC DNA]</scope>
    <source>
        <strain evidence="3 4">BB4</strain>
    </source>
</reference>
<evidence type="ECO:0000256" key="1">
    <source>
        <dbReference type="SAM" id="SignalP"/>
    </source>
</evidence>
<evidence type="ECO:0000313" key="4">
    <source>
        <dbReference type="Proteomes" id="UP001620408"/>
    </source>
</evidence>
<name>A0ABW8K3B6_9GAMM</name>
<feature type="domain" description="DUF2268" evidence="2">
    <location>
        <begin position="208"/>
        <end position="299"/>
    </location>
</feature>
<accession>A0ABW8K3B6</accession>
<proteinExistence type="predicted"/>
<comment type="caution">
    <text evidence="3">The sequence shown here is derived from an EMBL/GenBank/DDBJ whole genome shotgun (WGS) entry which is preliminary data.</text>
</comment>
<feature type="chain" id="PRO_5046638327" description="DUF2268 domain-containing protein" evidence="1">
    <location>
        <begin position="26"/>
        <end position="326"/>
    </location>
</feature>
<feature type="signal peptide" evidence="1">
    <location>
        <begin position="1"/>
        <end position="25"/>
    </location>
</feature>
<dbReference type="EMBL" id="JADIKD010000009">
    <property type="protein sequence ID" value="MFK2917384.1"/>
    <property type="molecule type" value="Genomic_DNA"/>
</dbReference>
<evidence type="ECO:0000259" key="2">
    <source>
        <dbReference type="Pfam" id="PF10026"/>
    </source>
</evidence>
<dbReference type="Pfam" id="PF10026">
    <property type="entry name" value="DUF2268"/>
    <property type="match status" value="1"/>
</dbReference>
<gene>
    <name evidence="3" type="ORF">ISS97_08920</name>
</gene>
<keyword evidence="1" id="KW-0732">Signal</keyword>
<organism evidence="3 4">
    <name type="scientific">Dyella koreensis</name>
    <dbReference type="NCBI Taxonomy" id="311235"/>
    <lineage>
        <taxon>Bacteria</taxon>
        <taxon>Pseudomonadati</taxon>
        <taxon>Pseudomonadota</taxon>
        <taxon>Gammaproteobacteria</taxon>
        <taxon>Lysobacterales</taxon>
        <taxon>Rhodanobacteraceae</taxon>
        <taxon>Dyella</taxon>
    </lineage>
</organism>
<evidence type="ECO:0000313" key="3">
    <source>
        <dbReference type="EMBL" id="MFK2917384.1"/>
    </source>
</evidence>